<feature type="chain" id="PRO_5008267492" description="Secreted protein" evidence="1">
    <location>
        <begin position="27"/>
        <end position="103"/>
    </location>
</feature>
<keyword evidence="1" id="KW-0732">Signal</keyword>
<dbReference type="RefSeq" id="XP_018065478.1">
    <property type="nucleotide sequence ID" value="XM_018206071.1"/>
</dbReference>
<name>A0A194WT42_MOLSC</name>
<organism evidence="2 3">
    <name type="scientific">Mollisia scopiformis</name>
    <name type="common">Conifer needle endophyte fungus</name>
    <name type="synonym">Phialocephala scopiformis</name>
    <dbReference type="NCBI Taxonomy" id="149040"/>
    <lineage>
        <taxon>Eukaryota</taxon>
        <taxon>Fungi</taxon>
        <taxon>Dikarya</taxon>
        <taxon>Ascomycota</taxon>
        <taxon>Pezizomycotina</taxon>
        <taxon>Leotiomycetes</taxon>
        <taxon>Helotiales</taxon>
        <taxon>Mollisiaceae</taxon>
        <taxon>Mollisia</taxon>
    </lineage>
</organism>
<feature type="signal peptide" evidence="1">
    <location>
        <begin position="1"/>
        <end position="26"/>
    </location>
</feature>
<evidence type="ECO:0008006" key="4">
    <source>
        <dbReference type="Google" id="ProtNLM"/>
    </source>
</evidence>
<sequence length="103" mass="12150">MYNNIQESRSLLLFLLLLLLERPPYSYNIFLGKEKIPENASTFRRKGIVLIEILSAPTLILTRQEHFCKQEKITRLRSPIVIVQNPPKKEKKRHRSIIRPISL</sequence>
<evidence type="ECO:0000313" key="3">
    <source>
        <dbReference type="Proteomes" id="UP000070700"/>
    </source>
</evidence>
<evidence type="ECO:0000256" key="1">
    <source>
        <dbReference type="SAM" id="SignalP"/>
    </source>
</evidence>
<evidence type="ECO:0000313" key="2">
    <source>
        <dbReference type="EMBL" id="KUJ11123.1"/>
    </source>
</evidence>
<reference evidence="2 3" key="1">
    <citation type="submission" date="2015-10" db="EMBL/GenBank/DDBJ databases">
        <title>Full genome of DAOMC 229536 Phialocephala scopiformis, a fungal endophyte of spruce producing the potent anti-insectan compound rugulosin.</title>
        <authorList>
            <consortium name="DOE Joint Genome Institute"/>
            <person name="Walker A.K."/>
            <person name="Frasz S.L."/>
            <person name="Seifert K.A."/>
            <person name="Miller J.D."/>
            <person name="Mondo S.J."/>
            <person name="Labutti K."/>
            <person name="Lipzen A."/>
            <person name="Dockter R."/>
            <person name="Kennedy M."/>
            <person name="Grigoriev I.V."/>
            <person name="Spatafora J.W."/>
        </authorList>
    </citation>
    <scope>NUCLEOTIDE SEQUENCE [LARGE SCALE GENOMIC DNA]</scope>
    <source>
        <strain evidence="2 3">CBS 120377</strain>
    </source>
</reference>
<keyword evidence="3" id="KW-1185">Reference proteome</keyword>
<dbReference type="EMBL" id="KQ947427">
    <property type="protein sequence ID" value="KUJ11123.1"/>
    <property type="molecule type" value="Genomic_DNA"/>
</dbReference>
<dbReference type="AlphaFoldDB" id="A0A194WT42"/>
<proteinExistence type="predicted"/>
<dbReference type="KEGG" id="psco:LY89DRAFT_237321"/>
<dbReference type="InParanoid" id="A0A194WT42"/>
<protein>
    <recommendedName>
        <fullName evidence="4">Secreted protein</fullName>
    </recommendedName>
</protein>
<accession>A0A194WT42</accession>
<dbReference type="Proteomes" id="UP000070700">
    <property type="component" value="Unassembled WGS sequence"/>
</dbReference>
<dbReference type="GeneID" id="28815797"/>
<gene>
    <name evidence="2" type="ORF">LY89DRAFT_237321</name>
</gene>